<keyword evidence="9" id="KW-1185">Reference proteome</keyword>
<keyword evidence="3 6" id="KW-0812">Transmembrane</keyword>
<dbReference type="Pfam" id="PF07690">
    <property type="entry name" value="MFS_1"/>
    <property type="match status" value="1"/>
</dbReference>
<evidence type="ECO:0000259" key="7">
    <source>
        <dbReference type="PROSITE" id="PS50850"/>
    </source>
</evidence>
<keyword evidence="5 6" id="KW-0472">Membrane</keyword>
<comment type="similarity">
    <text evidence="2">Belongs to the major facilitator superfamily.</text>
</comment>
<feature type="transmembrane region" description="Helical" evidence="6">
    <location>
        <begin position="153"/>
        <end position="174"/>
    </location>
</feature>
<protein>
    <submittedName>
        <fullName evidence="8">MFS transporter</fullName>
    </submittedName>
</protein>
<dbReference type="PANTHER" id="PTHR12778">
    <property type="entry name" value="SOLUTE CARRIER FAMILY 33 ACETYL-COA TRANSPORTER -RELATED"/>
    <property type="match status" value="1"/>
</dbReference>
<gene>
    <name evidence="8" type="ORF">GRI32_08180</name>
</gene>
<feature type="transmembrane region" description="Helical" evidence="6">
    <location>
        <begin position="376"/>
        <end position="399"/>
    </location>
</feature>
<feature type="transmembrane region" description="Helical" evidence="6">
    <location>
        <begin position="90"/>
        <end position="110"/>
    </location>
</feature>
<name>A0A844ZPI6_9SPHN</name>
<evidence type="ECO:0000256" key="3">
    <source>
        <dbReference type="ARBA" id="ARBA00022692"/>
    </source>
</evidence>
<dbReference type="InterPro" id="IPR011701">
    <property type="entry name" value="MFS"/>
</dbReference>
<dbReference type="OrthoDB" id="9787815at2"/>
<evidence type="ECO:0000256" key="4">
    <source>
        <dbReference type="ARBA" id="ARBA00022989"/>
    </source>
</evidence>
<dbReference type="PROSITE" id="PS50850">
    <property type="entry name" value="MFS"/>
    <property type="match status" value="1"/>
</dbReference>
<dbReference type="InterPro" id="IPR036259">
    <property type="entry name" value="MFS_trans_sf"/>
</dbReference>
<evidence type="ECO:0000256" key="6">
    <source>
        <dbReference type="SAM" id="Phobius"/>
    </source>
</evidence>
<feature type="transmembrane region" description="Helical" evidence="6">
    <location>
        <begin position="341"/>
        <end position="364"/>
    </location>
</feature>
<feature type="transmembrane region" description="Helical" evidence="6">
    <location>
        <begin position="116"/>
        <end position="132"/>
    </location>
</feature>
<evidence type="ECO:0000256" key="5">
    <source>
        <dbReference type="ARBA" id="ARBA00023136"/>
    </source>
</evidence>
<dbReference type="GO" id="GO:0022857">
    <property type="term" value="F:transmembrane transporter activity"/>
    <property type="evidence" value="ECO:0007669"/>
    <property type="project" value="InterPro"/>
</dbReference>
<comment type="caution">
    <text evidence="8">The sequence shown here is derived from an EMBL/GenBank/DDBJ whole genome shotgun (WGS) entry which is preliminary data.</text>
</comment>
<feature type="domain" description="Major facilitator superfamily (MFS) profile" evidence="7">
    <location>
        <begin position="20"/>
        <end position="430"/>
    </location>
</feature>
<dbReference type="AlphaFoldDB" id="A0A844ZPI6"/>
<comment type="subcellular location">
    <subcellularLocation>
        <location evidence="1">Membrane</location>
        <topology evidence="1">Multi-pass membrane protein</topology>
    </subcellularLocation>
</comment>
<feature type="transmembrane region" description="Helical" evidence="6">
    <location>
        <begin position="285"/>
        <end position="305"/>
    </location>
</feature>
<accession>A0A844ZPI6</accession>
<evidence type="ECO:0000313" key="8">
    <source>
        <dbReference type="EMBL" id="MXO88717.1"/>
    </source>
</evidence>
<feature type="transmembrane region" description="Helical" evidence="6">
    <location>
        <begin position="229"/>
        <end position="255"/>
    </location>
</feature>
<reference evidence="8 9" key="1">
    <citation type="submission" date="2019-12" db="EMBL/GenBank/DDBJ databases">
        <title>Genomic-based taxomic classification of the family Erythrobacteraceae.</title>
        <authorList>
            <person name="Xu L."/>
        </authorList>
    </citation>
    <scope>NUCLEOTIDE SEQUENCE [LARGE SCALE GENOMIC DNA]</scope>
    <source>
        <strain evidence="8 9">JCM 16339</strain>
    </source>
</reference>
<dbReference type="InterPro" id="IPR004752">
    <property type="entry name" value="AmpG_permease/AT-1"/>
</dbReference>
<evidence type="ECO:0000313" key="9">
    <source>
        <dbReference type="Proteomes" id="UP000435243"/>
    </source>
</evidence>
<evidence type="ECO:0000256" key="2">
    <source>
        <dbReference type="ARBA" id="ARBA00008335"/>
    </source>
</evidence>
<feature type="transmembrane region" description="Helical" evidence="6">
    <location>
        <begin position="21"/>
        <end position="42"/>
    </location>
</feature>
<dbReference type="RefSeq" id="WP_160590988.1">
    <property type="nucleotide sequence ID" value="NZ_BAAAFP010000001.1"/>
</dbReference>
<keyword evidence="4 6" id="KW-1133">Transmembrane helix</keyword>
<dbReference type="Proteomes" id="UP000435243">
    <property type="component" value="Unassembled WGS sequence"/>
</dbReference>
<organism evidence="8 9">
    <name type="scientific">Alteraurantiacibacter aestuarii</name>
    <dbReference type="NCBI Taxonomy" id="650004"/>
    <lineage>
        <taxon>Bacteria</taxon>
        <taxon>Pseudomonadati</taxon>
        <taxon>Pseudomonadota</taxon>
        <taxon>Alphaproteobacteria</taxon>
        <taxon>Sphingomonadales</taxon>
        <taxon>Erythrobacteraceae</taxon>
        <taxon>Alteraurantiacibacter</taxon>
    </lineage>
</organism>
<feature type="transmembrane region" description="Helical" evidence="6">
    <location>
        <begin position="48"/>
        <end position="69"/>
    </location>
</feature>
<dbReference type="Gene3D" id="1.20.1250.20">
    <property type="entry name" value="MFS general substrate transporter like domains"/>
    <property type="match status" value="2"/>
</dbReference>
<feature type="transmembrane region" description="Helical" evidence="6">
    <location>
        <begin position="314"/>
        <end position="335"/>
    </location>
</feature>
<feature type="transmembrane region" description="Helical" evidence="6">
    <location>
        <begin position="180"/>
        <end position="201"/>
    </location>
</feature>
<evidence type="ECO:0000256" key="1">
    <source>
        <dbReference type="ARBA" id="ARBA00004141"/>
    </source>
</evidence>
<feature type="transmembrane region" description="Helical" evidence="6">
    <location>
        <begin position="405"/>
        <end position="424"/>
    </location>
</feature>
<dbReference type="EMBL" id="WTYY01000003">
    <property type="protein sequence ID" value="MXO88717.1"/>
    <property type="molecule type" value="Genomic_DNA"/>
</dbReference>
<proteinExistence type="inferred from homology"/>
<dbReference type="InterPro" id="IPR020846">
    <property type="entry name" value="MFS_dom"/>
</dbReference>
<sequence length="451" mass="48326">MASIPAEQSALILTRSKPLRLLTLLLFYFTQGFPIGLFFYAVPTWMAANGAGTGEIGAVVATASLPWSLKLINGFLIDRYTFLPMGRRRVWIIGAQALIVLILLAGAVIAPEHSDIAMLSAIGFVANMAVTFQDVGIDSLAVDIMEEDERAKAGGIMFGAQLLGIAATTAGGGALLAASGISACLMVGAVVPGVVMLYGIIIRERSGERRLPWTHGQSHRRNLDIQVEAWWPLLVNAVKAIIVPLSLMLIPVLLFRSLPWGGFESFHPILFQDVGGWKLTEYTNFTSTLGLATGVVGLVVGGWLIDAIGAQRSMLIAVIIGIALLIIMGASQSLWSESWFLMGFAGAIEFVGLFYAIAMIPICMRMCSPAVAATQFTIYMAVGNFGRPLGASLAAMTAGQGHPQLFYYTLAGIWTLVAVVIYFARFPEENVAEHEAAHELPQAEGIAPIRD</sequence>
<dbReference type="SUPFAM" id="SSF103473">
    <property type="entry name" value="MFS general substrate transporter"/>
    <property type="match status" value="1"/>
</dbReference>
<dbReference type="PANTHER" id="PTHR12778:SF9">
    <property type="entry name" value="ACETYL-COENZYME A TRANSPORTER 1"/>
    <property type="match status" value="1"/>
</dbReference>
<dbReference type="GO" id="GO:0016020">
    <property type="term" value="C:membrane"/>
    <property type="evidence" value="ECO:0007669"/>
    <property type="project" value="UniProtKB-SubCell"/>
</dbReference>